<evidence type="ECO:0000256" key="3">
    <source>
        <dbReference type="ARBA" id="ARBA00022670"/>
    </source>
</evidence>
<evidence type="ECO:0000256" key="7">
    <source>
        <dbReference type="ARBA" id="ARBA00022833"/>
    </source>
</evidence>
<dbReference type="HOGENOM" id="CLU_024494_0_0_4"/>
<keyword evidence="6" id="KW-0378">Hydrolase</keyword>
<proteinExistence type="predicted"/>
<keyword evidence="2" id="KW-1003">Cell membrane</keyword>
<dbReference type="GO" id="GO:0006508">
    <property type="term" value="P:proteolysis"/>
    <property type="evidence" value="ECO:0007669"/>
    <property type="project" value="UniProtKB-KW"/>
</dbReference>
<gene>
    <name evidence="13" type="ordered locus">HEAR0181</name>
</gene>
<reference evidence="13 14" key="1">
    <citation type="journal article" date="2007" name="PLoS Genet.">
        <title>A tale of two oxidation states: bacterial colonization of arsenic-rich environments.</title>
        <authorList>
            <person name="Muller D."/>
            <person name="Medigue C."/>
            <person name="Koechler S."/>
            <person name="Barbe V."/>
            <person name="Barakat M."/>
            <person name="Talla E."/>
            <person name="Bonnefoy V."/>
            <person name="Krin E."/>
            <person name="Arsene-Ploetze F."/>
            <person name="Carapito C."/>
            <person name="Chandler M."/>
            <person name="Cournoyer B."/>
            <person name="Cruveiller S."/>
            <person name="Dossat C."/>
            <person name="Duval S."/>
            <person name="Heymann M."/>
            <person name="Leize E."/>
            <person name="Lieutaud A."/>
            <person name="Lievremont D."/>
            <person name="Makita Y."/>
            <person name="Mangenot S."/>
            <person name="Nitschke W."/>
            <person name="Ortet P."/>
            <person name="Perdrial N."/>
            <person name="Schoepp B."/>
            <person name="Siguier N."/>
            <person name="Simeonova D.D."/>
            <person name="Rouy Z."/>
            <person name="Segurens B."/>
            <person name="Turlin E."/>
            <person name="Vallenet D."/>
            <person name="Van Dorsselaer A."/>
            <person name="Weiss S."/>
            <person name="Weissenbach J."/>
            <person name="Lett M.C."/>
            <person name="Danchin A."/>
            <person name="Bertin P.N."/>
        </authorList>
    </citation>
    <scope>NUCLEOTIDE SEQUENCE [LARGE SCALE GENOMIC DNA]</scope>
    <source>
        <strain evidence="14">ULPAs1</strain>
    </source>
</reference>
<dbReference type="GO" id="GO:0004222">
    <property type="term" value="F:metalloendopeptidase activity"/>
    <property type="evidence" value="ECO:0007669"/>
    <property type="project" value="InterPro"/>
</dbReference>
<dbReference type="KEGG" id="har:HEAR0181"/>
<name>A4G1M8_HERAR</name>
<organism evidence="13 14">
    <name type="scientific">Herminiimonas arsenicoxydans</name>
    <dbReference type="NCBI Taxonomy" id="204773"/>
    <lineage>
        <taxon>Bacteria</taxon>
        <taxon>Pseudomonadati</taxon>
        <taxon>Pseudomonadota</taxon>
        <taxon>Betaproteobacteria</taxon>
        <taxon>Burkholderiales</taxon>
        <taxon>Oxalobacteraceae</taxon>
        <taxon>Herminiimonas</taxon>
    </lineage>
</organism>
<dbReference type="STRING" id="204773.HEAR0181"/>
<accession>A4G1M8</accession>
<dbReference type="GO" id="GO:0046872">
    <property type="term" value="F:metal ion binding"/>
    <property type="evidence" value="ECO:0007669"/>
    <property type="project" value="UniProtKB-KW"/>
</dbReference>
<feature type="transmembrane region" description="Helical" evidence="11">
    <location>
        <begin position="231"/>
        <end position="256"/>
    </location>
</feature>
<evidence type="ECO:0000256" key="2">
    <source>
        <dbReference type="ARBA" id="ARBA00022475"/>
    </source>
</evidence>
<dbReference type="Proteomes" id="UP000006697">
    <property type="component" value="Chromosome"/>
</dbReference>
<dbReference type="EMBL" id="CU207211">
    <property type="protein sequence ID" value="CAL60415.2"/>
    <property type="molecule type" value="Genomic_DNA"/>
</dbReference>
<evidence type="ECO:0000256" key="8">
    <source>
        <dbReference type="ARBA" id="ARBA00022989"/>
    </source>
</evidence>
<feature type="domain" description="Peptidase M48" evidence="12">
    <location>
        <begin position="112"/>
        <end position="337"/>
    </location>
</feature>
<evidence type="ECO:0000259" key="12">
    <source>
        <dbReference type="Pfam" id="PF01435"/>
    </source>
</evidence>
<keyword evidence="3" id="KW-0645">Protease</keyword>
<evidence type="ECO:0000256" key="6">
    <source>
        <dbReference type="ARBA" id="ARBA00022801"/>
    </source>
</evidence>
<dbReference type="PANTHER" id="PTHR43221:SF2">
    <property type="entry name" value="PROTEASE HTPX HOMOLOG"/>
    <property type="match status" value="1"/>
</dbReference>
<sequence>MLASFPHMNFFEQQDHARRQSRTLVMLFALAVLAIVLAVNLALALLFIWVQGQPLSGAHSYPKGFFATNTLVTLGLIAGGTMIELFNLRDGGDAVARMAGGTVVAPNTADVRERRLLNVVEEMALASGIACPSVYVLARETSINAFAAGYNANEAVIAVTQGALTRLTRDELQGVIGHEFSHILNGDMRLNVRLIGVLFGIQMIAGFGRHLMSFGWQTVDAGERNGKGTPLHMAIWVVGGTLFVIGYVGIFFGRVIKSALSRQREFLADASAIQFTRNPDGLGNALRKIGGLTRRGGADAQIRHPNAEQLSHLFLNAVRPGLLATHPPLRERLRRIYGRDVALLDVPEAVDASTVFSAAPERLPDLPYVAAGLADGEPDMQAASAAIAQTAAHAYGDGAPEGARLAPEIDQAVREPHAATALVYALLLLRSTAQNDRSAVLSSHLPQQAGQVTALLLALKQLPGHARLPLLDLAMPALRQLTLAERAPLLANVTRLIAADQRISLDEFVLQTVLTRRLDMHAGRAVPVRFLSLPELQHESAVLFSLTAHVMASLLHQPAVSLFMRAAMACPQLTLSERDLLAAHALDFGIVKAALDRSNQLAPLAKPVLIKAMLAMVGEPAAIPLLAADLLRAMCAALDAPMPPRVAEVYAASGWPDV</sequence>
<keyword evidence="8 11" id="KW-1133">Transmembrane helix</keyword>
<dbReference type="InterPro" id="IPR050083">
    <property type="entry name" value="HtpX_protease"/>
</dbReference>
<evidence type="ECO:0000256" key="10">
    <source>
        <dbReference type="ARBA" id="ARBA00023136"/>
    </source>
</evidence>
<dbReference type="Pfam" id="PF01435">
    <property type="entry name" value="Peptidase_M48"/>
    <property type="match status" value="1"/>
</dbReference>
<evidence type="ECO:0000256" key="4">
    <source>
        <dbReference type="ARBA" id="ARBA00022692"/>
    </source>
</evidence>
<evidence type="ECO:0000313" key="14">
    <source>
        <dbReference type="Proteomes" id="UP000006697"/>
    </source>
</evidence>
<keyword evidence="9" id="KW-0482">Metalloprotease</keyword>
<evidence type="ECO:0000256" key="5">
    <source>
        <dbReference type="ARBA" id="ARBA00022723"/>
    </source>
</evidence>
<dbReference type="CDD" id="cd07340">
    <property type="entry name" value="M48B_Htpx_like"/>
    <property type="match status" value="1"/>
</dbReference>
<keyword evidence="14" id="KW-1185">Reference proteome</keyword>
<feature type="transmembrane region" description="Helical" evidence="11">
    <location>
        <begin position="70"/>
        <end position="88"/>
    </location>
</feature>
<evidence type="ECO:0000256" key="11">
    <source>
        <dbReference type="SAM" id="Phobius"/>
    </source>
</evidence>
<dbReference type="AlphaFoldDB" id="A4G1M8"/>
<feature type="transmembrane region" description="Helical" evidence="11">
    <location>
        <begin position="190"/>
        <end position="211"/>
    </location>
</feature>
<protein>
    <submittedName>
        <fullName evidence="13">Zinc dependent peptidase</fullName>
    </submittedName>
</protein>
<dbReference type="InterPro" id="IPR001915">
    <property type="entry name" value="Peptidase_M48"/>
</dbReference>
<evidence type="ECO:0000313" key="13">
    <source>
        <dbReference type="EMBL" id="CAL60415.2"/>
    </source>
</evidence>
<evidence type="ECO:0000256" key="9">
    <source>
        <dbReference type="ARBA" id="ARBA00023049"/>
    </source>
</evidence>
<evidence type="ECO:0000256" key="1">
    <source>
        <dbReference type="ARBA" id="ARBA00001947"/>
    </source>
</evidence>
<keyword evidence="5" id="KW-0479">Metal-binding</keyword>
<dbReference type="Gene3D" id="3.30.2010.10">
    <property type="entry name" value="Metalloproteases ('zincins'), catalytic domain"/>
    <property type="match status" value="1"/>
</dbReference>
<keyword evidence="7" id="KW-0862">Zinc</keyword>
<comment type="cofactor">
    <cofactor evidence="1">
        <name>Zn(2+)</name>
        <dbReference type="ChEBI" id="CHEBI:29105"/>
    </cofactor>
</comment>
<keyword evidence="4 11" id="KW-0812">Transmembrane</keyword>
<dbReference type="eggNOG" id="COG0501">
    <property type="taxonomic scope" value="Bacteria"/>
</dbReference>
<keyword evidence="10 11" id="KW-0472">Membrane</keyword>
<dbReference type="PANTHER" id="PTHR43221">
    <property type="entry name" value="PROTEASE HTPX"/>
    <property type="match status" value="1"/>
</dbReference>
<feature type="transmembrane region" description="Helical" evidence="11">
    <location>
        <begin position="24"/>
        <end position="50"/>
    </location>
</feature>